<feature type="domain" description="DUF6883" evidence="1">
    <location>
        <begin position="355"/>
        <end position="453"/>
    </location>
</feature>
<protein>
    <submittedName>
        <fullName evidence="2">RHS repeat-associated core domain-containing protein</fullName>
    </submittedName>
</protein>
<dbReference type="Pfam" id="PF21814">
    <property type="entry name" value="DUF6883"/>
    <property type="match status" value="1"/>
</dbReference>
<keyword evidence="3" id="KW-1185">Reference proteome</keyword>
<dbReference type="InterPro" id="IPR049250">
    <property type="entry name" value="DUF6883"/>
</dbReference>
<dbReference type="STRING" id="1121322.SAMN02745136_00154"/>
<dbReference type="OrthoDB" id="9815752at2"/>
<accession>A0A1M6JPF4</accession>
<evidence type="ECO:0000313" key="2">
    <source>
        <dbReference type="EMBL" id="SHJ48483.1"/>
    </source>
</evidence>
<dbReference type="PANTHER" id="PTHR32305:SF15">
    <property type="entry name" value="PROTEIN RHSA-RELATED"/>
    <property type="match status" value="1"/>
</dbReference>
<name>A0A1M6JPF4_9FIRM</name>
<dbReference type="AlphaFoldDB" id="A0A1M6JPF4"/>
<dbReference type="Gene3D" id="2.180.10.10">
    <property type="entry name" value="RHS repeat-associated core"/>
    <property type="match status" value="1"/>
</dbReference>
<dbReference type="Proteomes" id="UP000184386">
    <property type="component" value="Unassembled WGS sequence"/>
</dbReference>
<dbReference type="RefSeq" id="WP_073271889.1">
    <property type="nucleotide sequence ID" value="NZ_FRAC01000006.1"/>
</dbReference>
<evidence type="ECO:0000313" key="3">
    <source>
        <dbReference type="Proteomes" id="UP000184386"/>
    </source>
</evidence>
<reference evidence="2 3" key="1">
    <citation type="submission" date="2016-11" db="EMBL/GenBank/DDBJ databases">
        <authorList>
            <person name="Jaros S."/>
            <person name="Januszkiewicz K."/>
            <person name="Wedrychowicz H."/>
        </authorList>
    </citation>
    <scope>NUCLEOTIDE SEQUENCE [LARGE SCALE GENOMIC DNA]</scope>
    <source>
        <strain evidence="2 3">DSM 15929</strain>
    </source>
</reference>
<dbReference type="InterPro" id="IPR022385">
    <property type="entry name" value="Rhs_assc_core"/>
</dbReference>
<dbReference type="NCBIfam" id="TIGR03696">
    <property type="entry name" value="Rhs_assc_core"/>
    <property type="match status" value="1"/>
</dbReference>
<dbReference type="EMBL" id="FRAC01000006">
    <property type="protein sequence ID" value="SHJ48483.1"/>
    <property type="molecule type" value="Genomic_DNA"/>
</dbReference>
<proteinExistence type="predicted"/>
<dbReference type="PANTHER" id="PTHR32305">
    <property type="match status" value="1"/>
</dbReference>
<gene>
    <name evidence="2" type="ORF">SAMN02745136_00154</name>
</gene>
<dbReference type="InterPro" id="IPR050708">
    <property type="entry name" value="T6SS_VgrG/RHS"/>
</dbReference>
<evidence type="ECO:0000259" key="1">
    <source>
        <dbReference type="Pfam" id="PF21814"/>
    </source>
</evidence>
<sequence length="464" mass="52869">MCETLKPVDYNEFGNRKNNFKGINDNAVAEDLFSYTGHIYEESTGLYYAKSRYYNPQTGRFISEDTYQGRAENPGSLNLYIYVQNNPIIHVDPTGHDLWKLSTILRYTKGSYTYDARRGHVNVSANKKYRVYNIEELAVYKGEIIIDDRQFAHDFNYKEGPFEFLKKKLKLKSKNNDIRTLNSNPLTVSQVRSKAGYNQYNPAIQNYIESLVKEYGEIGYGYALQRIGNLDKLFNKTSNSISAKVAHKYGLSENGINILKLSYRLEKKGYSLWLAGFYYNKQMEAERESLLYLSVFNPYKYGNGTGENPFYLESGGNKYYKNSGKSGWNRAKNTVKGTVKSAFEIDGTVIRNGNVSADMRKFTEYIFKDGAAPGKDVVYKNLGYSMENSEALTKNYIEQAMTKYKNGQYKINGEPTQYGQKINIEIELPGIGDAAGNTSYLKSGWMIRPDGSITLNTPFSGFTK</sequence>
<organism evidence="2 3">
    <name type="scientific">Anaerocolumna jejuensis DSM 15929</name>
    <dbReference type="NCBI Taxonomy" id="1121322"/>
    <lineage>
        <taxon>Bacteria</taxon>
        <taxon>Bacillati</taxon>
        <taxon>Bacillota</taxon>
        <taxon>Clostridia</taxon>
        <taxon>Lachnospirales</taxon>
        <taxon>Lachnospiraceae</taxon>
        <taxon>Anaerocolumna</taxon>
    </lineage>
</organism>